<feature type="region of interest" description="Disordered" evidence="1">
    <location>
        <begin position="1244"/>
        <end position="1267"/>
    </location>
</feature>
<keyword evidence="3" id="KW-1185">Reference proteome</keyword>
<proteinExistence type="predicted"/>
<reference evidence="2 3" key="1">
    <citation type="journal article" date="2017" name="Curr. Biol.">
        <title>Genome architecture and evolution of a unichromosomal asexual nematode.</title>
        <authorList>
            <person name="Fradin H."/>
            <person name="Zegar C."/>
            <person name="Gutwein M."/>
            <person name="Lucas J."/>
            <person name="Kovtun M."/>
            <person name="Corcoran D."/>
            <person name="Baugh L.R."/>
            <person name="Kiontke K."/>
            <person name="Gunsalus K."/>
            <person name="Fitch D.H."/>
            <person name="Piano F."/>
        </authorList>
    </citation>
    <scope>NUCLEOTIDE SEQUENCE [LARGE SCALE GENOMIC DNA]</scope>
    <source>
        <strain evidence="2">PF1309</strain>
    </source>
</reference>
<comment type="caution">
    <text evidence="2">The sequence shown here is derived from an EMBL/GenBank/DDBJ whole genome shotgun (WGS) entry which is preliminary data.</text>
</comment>
<feature type="compositionally biased region" description="Polar residues" evidence="1">
    <location>
        <begin position="177"/>
        <end position="198"/>
    </location>
</feature>
<dbReference type="EMBL" id="LIAE01009772">
    <property type="protein sequence ID" value="PAV68338.1"/>
    <property type="molecule type" value="Genomic_DNA"/>
</dbReference>
<evidence type="ECO:0000313" key="3">
    <source>
        <dbReference type="Proteomes" id="UP000218231"/>
    </source>
</evidence>
<name>A0A2A2K333_9BILA</name>
<organism evidence="2 3">
    <name type="scientific">Diploscapter pachys</name>
    <dbReference type="NCBI Taxonomy" id="2018661"/>
    <lineage>
        <taxon>Eukaryota</taxon>
        <taxon>Metazoa</taxon>
        <taxon>Ecdysozoa</taxon>
        <taxon>Nematoda</taxon>
        <taxon>Chromadorea</taxon>
        <taxon>Rhabditida</taxon>
        <taxon>Rhabditina</taxon>
        <taxon>Rhabditomorpha</taxon>
        <taxon>Rhabditoidea</taxon>
        <taxon>Rhabditidae</taxon>
        <taxon>Diploscapter</taxon>
    </lineage>
</organism>
<feature type="region of interest" description="Disordered" evidence="1">
    <location>
        <begin position="161"/>
        <end position="198"/>
    </location>
</feature>
<evidence type="ECO:0000313" key="2">
    <source>
        <dbReference type="EMBL" id="PAV68338.1"/>
    </source>
</evidence>
<feature type="region of interest" description="Disordered" evidence="1">
    <location>
        <begin position="277"/>
        <end position="328"/>
    </location>
</feature>
<accession>A0A2A2K333</accession>
<evidence type="ECO:0000256" key="1">
    <source>
        <dbReference type="SAM" id="MobiDB-lite"/>
    </source>
</evidence>
<feature type="compositionally biased region" description="Polar residues" evidence="1">
    <location>
        <begin position="27"/>
        <end position="37"/>
    </location>
</feature>
<feature type="region of interest" description="Disordered" evidence="1">
    <location>
        <begin position="856"/>
        <end position="887"/>
    </location>
</feature>
<feature type="compositionally biased region" description="Gly residues" evidence="1">
    <location>
        <begin position="870"/>
        <end position="881"/>
    </location>
</feature>
<protein>
    <submittedName>
        <fullName evidence="2">Uncharacterized protein</fullName>
    </submittedName>
</protein>
<dbReference type="Proteomes" id="UP000218231">
    <property type="component" value="Unassembled WGS sequence"/>
</dbReference>
<feature type="compositionally biased region" description="Basic residues" evidence="1">
    <location>
        <begin position="779"/>
        <end position="790"/>
    </location>
</feature>
<gene>
    <name evidence="2" type="ORF">WR25_13235</name>
</gene>
<feature type="region of interest" description="Disordered" evidence="1">
    <location>
        <begin position="775"/>
        <end position="809"/>
    </location>
</feature>
<feature type="compositionally biased region" description="Low complexity" evidence="1">
    <location>
        <begin position="38"/>
        <end position="66"/>
    </location>
</feature>
<feature type="region of interest" description="Disordered" evidence="1">
    <location>
        <begin position="27"/>
        <end position="66"/>
    </location>
</feature>
<feature type="compositionally biased region" description="Basic and acidic residues" evidence="1">
    <location>
        <begin position="856"/>
        <end position="869"/>
    </location>
</feature>
<feature type="compositionally biased region" description="Basic and acidic residues" evidence="1">
    <location>
        <begin position="1247"/>
        <end position="1259"/>
    </location>
</feature>
<sequence length="1598" mass="168516">MRSVRMVVTATSAVTLAAVANMSGMVSTARNSGSSSMGTPTASPTGATASSATRPSWPSPSSIPWRRASASVARPIAVGALIRNSATASGRTVPTGRAGRPSVRVASSMAGSEASEDCVLKATDCAGSIARRKVDSRVRAATATSRTNAASRTIPPTIRATTYQSSSAPTAKPLRAATSNASAKTPIGATSRTQPMMTSSASAMPWQALTMPSARARSIWRSAMAKSKANRTTGTIAPCAADAIGLTGTSARNVSPSGGRSGSLVPVARTASRPVTCHPLNIADPSTTPNRAEAERNRTNAPIARRATRLDPPEPDPLPRPVTTNAKTSGMMGMRRASSHTPPIVCRVGSAALFGPAQYPSPRPAIRPAHMRPTAGIFMRWRRPEQQVEARRLIFGDPFLQLFGRADQIGAQAALALRLRLAVAHDRIGGHAVVHRRPSGGAAAGGHVGDLGRHRGHGIAVHDIGVAARGDHRLGGLALATGIDGRALDGLGRADRRVGRVELPGETEPILRPQAVDHAQPFGGARIAIVVLIELQAVLARLVGPPARHDVERQAPAGDPVDVRRRLGEQRGVMEIGADRDHQLQPLGHRGQGRGGRPSVERGLVGALDVVEVELRDQRDDPVDQPLVRVPAQHVERPGDEVRQRVDVVEAGRAVAVVDHHLHPAKIERGGGGDPLGRLAQGRRRLGRGHRDRAAGDLAGVCRAQVERARPGDIDRVKIGAVERLDPSDRAAAGGDIVLHQQHAVDAGRQRSVGDRSAQCVQVVEARDARTRAADVRLHHQRKADRRRRRGDVGGAVDDAGGGNGKAERGDQCELACLRRIDREGGGAVQHARAGQFPASDQRLRPKDRMLRLAQERRHRQPAEDDGGGRHGVGGVEGGTRGQCVIRNPTPVERGEQRRKPLGMFVENGEIDGHGAVTCRSAGALQTGLGLARPKKHFPAMLSGRRQSDGAEAQMRGGERFVLRMAGGRAVAGAVIGGAQERATLDDAGADLRLAGIETGIAGRAVAGDEGAMAGQIPAARPFPHIADQVVGADRTAAEAARRGGADPAIGRGVGRREMPLPIIGRVTLGLGVRVADLDPGGGLELFFSRQRAAGPAGIGAGISEGHVHHGIVGVTRDVASRPAWVAPRRPAHKAPPCRRIGCEERLVGGRRREDERAAAGPFGLRDVAGGGDEGGELPVGHLMRVDAEGGDGDGDTRPFLRIVHVAAHQEARGRHAHAAVGETACARWRCAGARDRRGIGVQAANEQRRDHSRTDHGYRVGVPGGDQRLEPRRFARGEVVGLARIVGDVEQPPCVAEIYRLPIALPDGAAPEQLAADRFVGGMDALCGAAEIGAPACAAHRLHRATGVARAAPLAASRLDQRRHHVHHRAIGRADAVAPGAGPVDEGGDAGAALGRIAFVEPGRRGRRLCPAGAVPGIGGRLAEIDEAVVGLDDAGAEFGEFGARDVDPLRAIVGGEQDDRVVILPRRFQMRDDAADILVHPVDHRGIDFHQPCLLLTLRRRQIGPVAAGRKDEIVWRDVRRDQTERFQPCEAAGAQDLELLIIPAAVACHVFVRRLKRPVWRGEGEIGEEGFGAIGAAQLLDQLRRIGVRRIEPGG</sequence>